<dbReference type="HOGENOM" id="CLU_050210_0_1_6"/>
<proteinExistence type="predicted"/>
<feature type="transmembrane region" description="Helical" evidence="1">
    <location>
        <begin position="241"/>
        <end position="261"/>
    </location>
</feature>
<dbReference type="RefSeq" id="WP_014343017.1">
    <property type="nucleotide sequence ID" value="NC_016845.1"/>
</dbReference>
<dbReference type="PANTHER" id="PTHR38457">
    <property type="entry name" value="REGULATOR ABRB-RELATED"/>
    <property type="match status" value="1"/>
</dbReference>
<feature type="transmembrane region" description="Helical" evidence="1">
    <location>
        <begin position="6"/>
        <end position="28"/>
    </location>
</feature>
<evidence type="ECO:0000313" key="2">
    <source>
        <dbReference type="EMBL" id="AEW60916.1"/>
    </source>
</evidence>
<reference evidence="2 3" key="1">
    <citation type="journal article" date="2012" name="J. Bacteriol.">
        <title>Complete genome sequence of Klebsiella pneumoniae subsp. pneumoniae HS11286, a multidrug-resistant strain isolated from human sputum.</title>
        <authorList>
            <person name="Liu P."/>
            <person name="Li P."/>
            <person name="Jiang X."/>
            <person name="Bi D."/>
            <person name="Xie Y."/>
            <person name="Tai C."/>
            <person name="Deng Z."/>
            <person name="Rajakumar K."/>
            <person name="Ou H.Y."/>
        </authorList>
    </citation>
    <scope>NUCLEOTIDE SEQUENCE [LARGE SCALE GENOMIC DNA]</scope>
    <source>
        <strain evidence="2 3">HS11286</strain>
    </source>
</reference>
<dbReference type="InterPro" id="IPR017516">
    <property type="entry name" value="AbrB_dup"/>
</dbReference>
<feature type="transmembrane region" description="Helical" evidence="1">
    <location>
        <begin position="69"/>
        <end position="87"/>
    </location>
</feature>
<feature type="transmembrane region" description="Helical" evidence="1">
    <location>
        <begin position="99"/>
        <end position="121"/>
    </location>
</feature>
<organism evidence="2 3">
    <name type="scientific">Klebsiella pneumoniae subsp. pneumoniae (strain HS11286)</name>
    <dbReference type="NCBI Taxonomy" id="1125630"/>
    <lineage>
        <taxon>Bacteria</taxon>
        <taxon>Pseudomonadati</taxon>
        <taxon>Pseudomonadota</taxon>
        <taxon>Gammaproteobacteria</taxon>
        <taxon>Enterobacterales</taxon>
        <taxon>Enterobacteriaceae</taxon>
        <taxon>Klebsiella/Raoultella group</taxon>
        <taxon>Klebsiella</taxon>
        <taxon>Klebsiella pneumoniae complex</taxon>
    </lineage>
</organism>
<keyword evidence="1" id="KW-0812">Transmembrane</keyword>
<feature type="transmembrane region" description="Helical" evidence="1">
    <location>
        <begin position="187"/>
        <end position="209"/>
    </location>
</feature>
<sequence>MLFNNWALVLAILLTTLAISGLTGWLLVSYSALPGATGAWGSSPGGASAMVVMAQEYGADVRLVALMQYLRVLFVVGAAALVVRYALGNEAQEMTQDIVWFPSLTLNFPFTLLLTAVACWLGMRLRIPSGAMLLPMLLGALAQGGGWLMLELPEWLLAMAYAVLGWTVGLQFNKAIFLLALKTLPQIIASIIGLILMCALMALALTHILQMDFMTAYLATSPGGLDTVAIIAAGTRADMSFIMALQTLRLFTILLTGPAMARAISRYAPRQ</sequence>
<dbReference type="PANTHER" id="PTHR38457:SF1">
    <property type="entry name" value="REGULATOR ABRB-RELATED"/>
    <property type="match status" value="1"/>
</dbReference>
<dbReference type="Proteomes" id="UP000007841">
    <property type="component" value="Chromosome"/>
</dbReference>
<dbReference type="EMBL" id="CP003200">
    <property type="protein sequence ID" value="AEW60916.1"/>
    <property type="molecule type" value="Genomic_DNA"/>
</dbReference>
<dbReference type="NCBIfam" id="TIGR03082">
    <property type="entry name" value="Gneg_AbrB_dup"/>
    <property type="match status" value="1"/>
</dbReference>
<name>A0A0H3GS74_KLEPH</name>
<dbReference type="RefSeq" id="YP_005226518.1">
    <property type="nucleotide sequence ID" value="NC_016845.1"/>
</dbReference>
<dbReference type="AlphaFoldDB" id="A0A0H3GS74"/>
<keyword evidence="3" id="KW-1185">Reference proteome</keyword>
<dbReference type="STRING" id="1125630.KPHS_22180"/>
<keyword evidence="1" id="KW-0472">Membrane</keyword>
<feature type="transmembrane region" description="Helical" evidence="1">
    <location>
        <begin position="133"/>
        <end position="150"/>
    </location>
</feature>
<feature type="transmembrane region" description="Helical" evidence="1">
    <location>
        <begin position="156"/>
        <end position="180"/>
    </location>
</feature>
<evidence type="ECO:0000256" key="1">
    <source>
        <dbReference type="SAM" id="Phobius"/>
    </source>
</evidence>
<dbReference type="GO" id="GO:0010468">
    <property type="term" value="P:regulation of gene expression"/>
    <property type="evidence" value="ECO:0007669"/>
    <property type="project" value="InterPro"/>
</dbReference>
<dbReference type="GO" id="GO:0016020">
    <property type="term" value="C:membrane"/>
    <property type="evidence" value="ECO:0007669"/>
    <property type="project" value="InterPro"/>
</dbReference>
<accession>A0A0H3GS74</accession>
<keyword evidence="1" id="KW-1133">Transmembrane helix</keyword>
<dbReference type="Pfam" id="PF05145">
    <property type="entry name" value="AbrB"/>
    <property type="match status" value="1"/>
</dbReference>
<dbReference type="GeneID" id="11847236"/>
<evidence type="ECO:0000313" key="3">
    <source>
        <dbReference type="Proteomes" id="UP000007841"/>
    </source>
</evidence>
<dbReference type="KEGG" id="kpm:KPHS_22180"/>
<dbReference type="InterPro" id="IPR007820">
    <property type="entry name" value="AbrB_fam"/>
</dbReference>
<protein>
    <submittedName>
        <fullName evidence="2">Transport protein</fullName>
    </submittedName>
</protein>
<gene>
    <name evidence="2" type="ordered locus">KPHS_22180</name>
</gene>
<dbReference type="PATRIC" id="fig|1125630.4.peg.2161"/>